<dbReference type="PROSITE" id="PS01124">
    <property type="entry name" value="HTH_ARAC_FAMILY_2"/>
    <property type="match status" value="1"/>
</dbReference>
<dbReference type="GO" id="GO:0043565">
    <property type="term" value="F:sequence-specific DNA binding"/>
    <property type="evidence" value="ECO:0007669"/>
    <property type="project" value="InterPro"/>
</dbReference>
<evidence type="ECO:0000256" key="2">
    <source>
        <dbReference type="ARBA" id="ARBA00023125"/>
    </source>
</evidence>
<reference evidence="6 7" key="1">
    <citation type="submission" date="2020-04" db="EMBL/GenBank/DDBJ databases">
        <title>Molecular characterization of pseudomonads from Agaricus bisporus reveal novel blotch 2 pathogens in Western Europe.</title>
        <authorList>
            <person name="Taparia T."/>
            <person name="Krijger M."/>
            <person name="Haynes E."/>
            <person name="Elpinstone J.G."/>
            <person name="Noble R."/>
            <person name="Van Der Wolf J."/>
        </authorList>
    </citation>
    <scope>NUCLEOTIDE SEQUENCE [LARGE SCALE GENOMIC DNA]</scope>
    <source>
        <strain evidence="6 7">F1001</strain>
    </source>
</reference>
<dbReference type="Pfam" id="PF12833">
    <property type="entry name" value="HTH_18"/>
    <property type="match status" value="1"/>
</dbReference>
<dbReference type="SUPFAM" id="SSF51215">
    <property type="entry name" value="Regulatory protein AraC"/>
    <property type="match status" value="1"/>
</dbReference>
<dbReference type="SUPFAM" id="SSF46689">
    <property type="entry name" value="Homeodomain-like"/>
    <property type="match status" value="2"/>
</dbReference>
<dbReference type="InterPro" id="IPR009057">
    <property type="entry name" value="Homeodomain-like_sf"/>
</dbReference>
<dbReference type="SMART" id="SM00342">
    <property type="entry name" value="HTH_ARAC"/>
    <property type="match status" value="1"/>
</dbReference>
<dbReference type="AlphaFoldDB" id="A0A7Y7WE82"/>
<dbReference type="EMBL" id="JACAPU010000015">
    <property type="protein sequence ID" value="NWB47778.1"/>
    <property type="molecule type" value="Genomic_DNA"/>
</dbReference>
<protein>
    <submittedName>
        <fullName evidence="6">AraC family transcriptional regulator</fullName>
    </submittedName>
</protein>
<dbReference type="RefSeq" id="WP_177144386.1">
    <property type="nucleotide sequence ID" value="NZ_JACAPU010000015.1"/>
</dbReference>
<gene>
    <name evidence="6" type="ORF">HX829_14905</name>
</gene>
<comment type="function">
    <text evidence="4">Regulatory protein of the TOL plasmid xyl operons. XylS activates the xylXYZLTEGFJQKIH operon required for the degradation of toluene, m-xylene and p-xylene.</text>
</comment>
<dbReference type="Proteomes" id="UP000582981">
    <property type="component" value="Unassembled WGS sequence"/>
</dbReference>
<dbReference type="Pfam" id="PF02311">
    <property type="entry name" value="AraC_binding"/>
    <property type="match status" value="1"/>
</dbReference>
<evidence type="ECO:0000259" key="5">
    <source>
        <dbReference type="PROSITE" id="PS01124"/>
    </source>
</evidence>
<dbReference type="PANTHER" id="PTHR46796">
    <property type="entry name" value="HTH-TYPE TRANSCRIPTIONAL ACTIVATOR RHAS-RELATED"/>
    <property type="match status" value="1"/>
</dbReference>
<dbReference type="InterPro" id="IPR003313">
    <property type="entry name" value="AraC-bd"/>
</dbReference>
<evidence type="ECO:0000256" key="3">
    <source>
        <dbReference type="ARBA" id="ARBA00023163"/>
    </source>
</evidence>
<evidence type="ECO:0000313" key="7">
    <source>
        <dbReference type="Proteomes" id="UP000582981"/>
    </source>
</evidence>
<organism evidence="6 7">
    <name type="scientific">Pseudomonas gingeri</name>
    <dbReference type="NCBI Taxonomy" id="117681"/>
    <lineage>
        <taxon>Bacteria</taxon>
        <taxon>Pseudomonadati</taxon>
        <taxon>Pseudomonadota</taxon>
        <taxon>Gammaproteobacteria</taxon>
        <taxon>Pseudomonadales</taxon>
        <taxon>Pseudomonadaceae</taxon>
        <taxon>Pseudomonas</taxon>
    </lineage>
</organism>
<dbReference type="InterPro" id="IPR018060">
    <property type="entry name" value="HTH_AraC"/>
</dbReference>
<evidence type="ECO:0000313" key="6">
    <source>
        <dbReference type="EMBL" id="NWB47778.1"/>
    </source>
</evidence>
<keyword evidence="1" id="KW-0805">Transcription regulation</keyword>
<comment type="caution">
    <text evidence="6">The sequence shown here is derived from an EMBL/GenBank/DDBJ whole genome shotgun (WGS) entry which is preliminary data.</text>
</comment>
<dbReference type="Gene3D" id="1.10.10.60">
    <property type="entry name" value="Homeodomain-like"/>
    <property type="match status" value="1"/>
</dbReference>
<sequence>MNSIRYAWLDKYEISSTACTGLNFARHSHDECVIGVNLLGEEKVWLDRRTFSAGAGNITLYNPGQIQGGGAAPDTPWRFVSLYVSAGQLATDLGLEHLEFGRALCYQPQLAEKFARAVEQSLLPDPLLRAIAEETLVVLLGEIVTLSGLRLPGTAAVGRGLVNRTQEIIAERLQAPQSLEELSDEFGLSKFHLLRAFQRETGLSPRQWAMQLRTRRAQGLLRNGAAPGDIAYTLGFTDQSHLNRHFKAAYGLTPGRYQSAVKR</sequence>
<evidence type="ECO:0000256" key="1">
    <source>
        <dbReference type="ARBA" id="ARBA00023015"/>
    </source>
</evidence>
<proteinExistence type="predicted"/>
<dbReference type="GO" id="GO:0003700">
    <property type="term" value="F:DNA-binding transcription factor activity"/>
    <property type="evidence" value="ECO:0007669"/>
    <property type="project" value="InterPro"/>
</dbReference>
<keyword evidence="3" id="KW-0804">Transcription</keyword>
<dbReference type="InterPro" id="IPR050204">
    <property type="entry name" value="AraC_XylS_family_regulators"/>
</dbReference>
<accession>A0A7Y7WE82</accession>
<name>A0A7Y7WE82_9PSED</name>
<dbReference type="InterPro" id="IPR037923">
    <property type="entry name" value="HTH-like"/>
</dbReference>
<feature type="domain" description="HTH araC/xylS-type" evidence="5">
    <location>
        <begin position="163"/>
        <end position="260"/>
    </location>
</feature>
<keyword evidence="2" id="KW-0238">DNA-binding</keyword>
<dbReference type="PANTHER" id="PTHR46796:SF2">
    <property type="entry name" value="TRANSCRIPTIONAL REGULATORY PROTEIN"/>
    <property type="match status" value="1"/>
</dbReference>
<evidence type="ECO:0000256" key="4">
    <source>
        <dbReference type="ARBA" id="ARBA00037345"/>
    </source>
</evidence>